<evidence type="ECO:0000313" key="11">
    <source>
        <dbReference type="Proteomes" id="UP000654075"/>
    </source>
</evidence>
<evidence type="ECO:0000256" key="2">
    <source>
        <dbReference type="ARBA" id="ARBA00006375"/>
    </source>
</evidence>
<evidence type="ECO:0000256" key="8">
    <source>
        <dbReference type="PROSITE-ProRule" id="PRU00282"/>
    </source>
</evidence>
<dbReference type="InterPro" id="IPR018108">
    <property type="entry name" value="MCP_transmembrane"/>
</dbReference>
<dbReference type="OMA" id="WFMNCSA"/>
<dbReference type="PANTHER" id="PTHR45618">
    <property type="entry name" value="MITOCHONDRIAL DICARBOXYLATE CARRIER-RELATED"/>
    <property type="match status" value="1"/>
</dbReference>
<dbReference type="SUPFAM" id="SSF103506">
    <property type="entry name" value="Mitochondrial carrier"/>
    <property type="match status" value="1"/>
</dbReference>
<feature type="repeat" description="Solcar" evidence="8">
    <location>
        <begin position="7"/>
        <end position="85"/>
    </location>
</feature>
<name>A0A813FR62_POLGL</name>
<protein>
    <submittedName>
        <fullName evidence="10">Uncharacterized protein</fullName>
    </submittedName>
</protein>
<keyword evidence="4 8" id="KW-0812">Transmembrane</keyword>
<dbReference type="OrthoDB" id="435170at2759"/>
<evidence type="ECO:0000256" key="3">
    <source>
        <dbReference type="ARBA" id="ARBA00022448"/>
    </source>
</evidence>
<dbReference type="GO" id="GO:0016020">
    <property type="term" value="C:membrane"/>
    <property type="evidence" value="ECO:0007669"/>
    <property type="project" value="UniProtKB-SubCell"/>
</dbReference>
<feature type="non-terminal residue" evidence="10">
    <location>
        <position position="1"/>
    </location>
</feature>
<sequence length="187" mass="20288">KNNSNNLNTNSNIIRTAAAGHPLELLKVRLQATSRDKLSGPLEALRTTWREDGARGLLRGFTPGAARAMLLTATQVVPYEATKRKLIAWLEAGEIPPKKASEPIWVHVIASLVAGLVTTTVTSPVDVLKTRLMAAAPGGSPWRSVLRELAAEGPSSAWRGWLATYVRIGPQTVLIFIFMEQSLTHFG</sequence>
<dbReference type="PROSITE" id="PS50920">
    <property type="entry name" value="SOLCAR"/>
    <property type="match status" value="2"/>
</dbReference>
<evidence type="ECO:0000256" key="9">
    <source>
        <dbReference type="RuleBase" id="RU000488"/>
    </source>
</evidence>
<keyword evidence="3 9" id="KW-0813">Transport</keyword>
<dbReference type="Proteomes" id="UP000654075">
    <property type="component" value="Unassembled WGS sequence"/>
</dbReference>
<organism evidence="10 11">
    <name type="scientific">Polarella glacialis</name>
    <name type="common">Dinoflagellate</name>
    <dbReference type="NCBI Taxonomy" id="89957"/>
    <lineage>
        <taxon>Eukaryota</taxon>
        <taxon>Sar</taxon>
        <taxon>Alveolata</taxon>
        <taxon>Dinophyceae</taxon>
        <taxon>Suessiales</taxon>
        <taxon>Suessiaceae</taxon>
        <taxon>Polarella</taxon>
    </lineage>
</organism>
<evidence type="ECO:0000256" key="1">
    <source>
        <dbReference type="ARBA" id="ARBA00004141"/>
    </source>
</evidence>
<evidence type="ECO:0000256" key="7">
    <source>
        <dbReference type="ARBA" id="ARBA00023136"/>
    </source>
</evidence>
<proteinExistence type="inferred from homology"/>
<keyword evidence="6" id="KW-1133">Transmembrane helix</keyword>
<dbReference type="Gene3D" id="1.50.40.10">
    <property type="entry name" value="Mitochondrial carrier domain"/>
    <property type="match status" value="1"/>
</dbReference>
<dbReference type="InterPro" id="IPR023395">
    <property type="entry name" value="MCP_dom_sf"/>
</dbReference>
<evidence type="ECO:0000256" key="4">
    <source>
        <dbReference type="ARBA" id="ARBA00022692"/>
    </source>
</evidence>
<dbReference type="InterPro" id="IPR050391">
    <property type="entry name" value="Mito_Metabolite_Transporter"/>
</dbReference>
<accession>A0A813FR62</accession>
<keyword evidence="7 8" id="KW-0472">Membrane</keyword>
<comment type="similarity">
    <text evidence="2 9">Belongs to the mitochondrial carrier (TC 2.A.29) family.</text>
</comment>
<feature type="repeat" description="Solcar" evidence="8">
    <location>
        <begin position="102"/>
        <end position="185"/>
    </location>
</feature>
<evidence type="ECO:0000313" key="10">
    <source>
        <dbReference type="EMBL" id="CAE8615960.1"/>
    </source>
</evidence>
<dbReference type="AlphaFoldDB" id="A0A813FR62"/>
<gene>
    <name evidence="10" type="ORF">PGLA1383_LOCUS33669</name>
</gene>
<keyword evidence="11" id="KW-1185">Reference proteome</keyword>
<comment type="caution">
    <text evidence="10">The sequence shown here is derived from an EMBL/GenBank/DDBJ whole genome shotgun (WGS) entry which is preliminary data.</text>
</comment>
<evidence type="ECO:0000256" key="5">
    <source>
        <dbReference type="ARBA" id="ARBA00022737"/>
    </source>
</evidence>
<reference evidence="10" key="1">
    <citation type="submission" date="2021-02" db="EMBL/GenBank/DDBJ databases">
        <authorList>
            <person name="Dougan E. K."/>
            <person name="Rhodes N."/>
            <person name="Thang M."/>
            <person name="Chan C."/>
        </authorList>
    </citation>
    <scope>NUCLEOTIDE SEQUENCE</scope>
</reference>
<dbReference type="Pfam" id="PF00153">
    <property type="entry name" value="Mito_carr"/>
    <property type="match status" value="2"/>
</dbReference>
<dbReference type="EMBL" id="CAJNNV010025759">
    <property type="protein sequence ID" value="CAE8615960.1"/>
    <property type="molecule type" value="Genomic_DNA"/>
</dbReference>
<evidence type="ECO:0000256" key="6">
    <source>
        <dbReference type="ARBA" id="ARBA00022989"/>
    </source>
</evidence>
<comment type="subcellular location">
    <subcellularLocation>
        <location evidence="1">Membrane</location>
        <topology evidence="1">Multi-pass membrane protein</topology>
    </subcellularLocation>
</comment>
<keyword evidence="5" id="KW-0677">Repeat</keyword>